<reference evidence="2 3" key="2">
    <citation type="submission" date="2012-02" db="EMBL/GenBank/DDBJ databases">
        <title>Improved High-Quality Draft sequence of Desulfobacter postgatei 2ac9.</title>
        <authorList>
            <consortium name="US DOE Joint Genome Institute"/>
            <person name="Lucas S."/>
            <person name="Han J."/>
            <person name="Lapidus A."/>
            <person name="Cheng J.-F."/>
            <person name="Goodwin L."/>
            <person name="Pitluck S."/>
            <person name="Peters L."/>
            <person name="Ovchinnikova G."/>
            <person name="Held B."/>
            <person name="Detter J.C."/>
            <person name="Han C."/>
            <person name="Tapia R."/>
            <person name="Land M."/>
            <person name="Hauser L."/>
            <person name="Kyrpides N."/>
            <person name="Ivanova N."/>
            <person name="Pagani I."/>
            <person name="Orellana R."/>
            <person name="Lovley D."/>
            <person name="Woyke T."/>
        </authorList>
    </citation>
    <scope>NUCLEOTIDE SEQUENCE [LARGE SCALE GENOMIC DNA]</scope>
    <source>
        <strain evidence="2 3">2ac9</strain>
    </source>
</reference>
<dbReference type="EMBL" id="CM001488">
    <property type="protein sequence ID" value="EIM65093.1"/>
    <property type="molecule type" value="Genomic_DNA"/>
</dbReference>
<evidence type="ECO:0000313" key="2">
    <source>
        <dbReference type="EMBL" id="EIM65093.1"/>
    </source>
</evidence>
<dbReference type="Proteomes" id="UP000005778">
    <property type="component" value="Chromosome"/>
</dbReference>
<feature type="domain" description="DUF2281" evidence="1">
    <location>
        <begin position="6"/>
        <end position="36"/>
    </location>
</feature>
<dbReference type="OrthoDB" id="8451054at2"/>
<evidence type="ECO:0000259" key="1">
    <source>
        <dbReference type="Pfam" id="PF10047"/>
    </source>
</evidence>
<dbReference type="InterPro" id="IPR018739">
    <property type="entry name" value="DUF2281"/>
</dbReference>
<proteinExistence type="predicted"/>
<dbReference type="AlphaFoldDB" id="I5B6I0"/>
<protein>
    <recommendedName>
        <fullName evidence="1">DUF2281 domain-containing protein</fullName>
    </recommendedName>
</protein>
<keyword evidence="3" id="KW-1185">Reference proteome</keyword>
<sequence length="66" mass="7687">MATAQKIYEKALKLPEPLAQEILDFIGYIETKYGLKDTWVDELINAQEPVMDQIWSNSEDDVWNNL</sequence>
<accession>I5B6I0</accession>
<organism evidence="2 3">
    <name type="scientific">Desulfobacter postgatei 2ac9</name>
    <dbReference type="NCBI Taxonomy" id="879212"/>
    <lineage>
        <taxon>Bacteria</taxon>
        <taxon>Pseudomonadati</taxon>
        <taxon>Thermodesulfobacteriota</taxon>
        <taxon>Desulfobacteria</taxon>
        <taxon>Desulfobacterales</taxon>
        <taxon>Desulfobacteraceae</taxon>
        <taxon>Desulfobacter</taxon>
    </lineage>
</organism>
<evidence type="ECO:0000313" key="3">
    <source>
        <dbReference type="Proteomes" id="UP000005778"/>
    </source>
</evidence>
<dbReference type="Pfam" id="PF10047">
    <property type="entry name" value="DUF2281"/>
    <property type="match status" value="1"/>
</dbReference>
<name>I5B6I0_9BACT</name>
<dbReference type="HOGENOM" id="CLU_185992_1_0_7"/>
<dbReference type="RefSeq" id="WP_004074926.1">
    <property type="nucleotide sequence ID" value="NZ_CM001488.1"/>
</dbReference>
<gene>
    <name evidence="2" type="ORF">DespoDRAFT_03317</name>
</gene>
<reference evidence="2 3" key="1">
    <citation type="submission" date="2011-09" db="EMBL/GenBank/DDBJ databases">
        <authorList>
            <consortium name="US DOE Joint Genome Institute (JGI-PGF)"/>
            <person name="Lucas S."/>
            <person name="Han J."/>
            <person name="Lapidus A."/>
            <person name="Cheng J.-F."/>
            <person name="Goodwin L."/>
            <person name="Pitluck S."/>
            <person name="Peters L."/>
            <person name="Land M.L."/>
            <person name="Hauser L."/>
            <person name="Orellana R."/>
            <person name="Lovley D."/>
            <person name="Woyke T.J."/>
        </authorList>
    </citation>
    <scope>NUCLEOTIDE SEQUENCE [LARGE SCALE GENOMIC DNA]</scope>
    <source>
        <strain evidence="2 3">2ac9</strain>
    </source>
</reference>